<dbReference type="EMBL" id="CP020928">
    <property type="protein sequence ID" value="AWF96590.1"/>
    <property type="molecule type" value="Genomic_DNA"/>
</dbReference>
<reference evidence="4 7" key="2">
    <citation type="submission" date="2017-04" db="EMBL/GenBank/DDBJ databases">
        <title>Weissella cibaria strain m2 complete genome.</title>
        <authorList>
            <person name="Pan Q."/>
            <person name="Tan M."/>
            <person name="Yao F."/>
            <person name="Su S."/>
        </authorList>
    </citation>
    <scope>NUCLEOTIDE SEQUENCE [LARGE SCALE GENOMIC DNA]</scope>
    <source>
        <strain evidence="4 7">M2</strain>
    </source>
</reference>
<keyword evidence="2" id="KW-0812">Transmembrane</keyword>
<keyword evidence="5" id="KW-0808">Transferase</keyword>
<dbReference type="EC" id="2.-.-.-" evidence="5"/>
<name>A0A0D1LI72_9LACO</name>
<sequence>MYERIWKRAFDILGAVFLLTLACIPMLVVALLIKLESPGPVLFKQLRVGRHSKPFYLYKFRSMRVDTPEVASNDLHGHNYVTFIGRIMRKTSVDELPQLFNILKGQMSFIGPRPVIVAEEELVSERRNRKADRCLPGISGWAQVNGRDRVTILQKAMYDAEYALNINLWRDIKILFLTIWNILFARGVVEEKIQ</sequence>
<dbReference type="EMBL" id="JWHT01000064">
    <property type="protein sequence ID" value="KIU20130.1"/>
    <property type="molecule type" value="Genomic_DNA"/>
</dbReference>
<dbReference type="AlphaFoldDB" id="A0A0D1LI72"/>
<gene>
    <name evidence="5" type="primary">epsL</name>
    <name evidence="5" type="ORF">ab3b_02269</name>
    <name evidence="4" type="ORF">B6254_2239</name>
</gene>
<dbReference type="GO" id="GO:0016780">
    <property type="term" value="F:phosphotransferase activity, for other substituted phosphate groups"/>
    <property type="evidence" value="ECO:0007669"/>
    <property type="project" value="TreeGrafter"/>
</dbReference>
<comment type="similarity">
    <text evidence="1">Belongs to the bacterial sugar transferase family.</text>
</comment>
<evidence type="ECO:0000256" key="1">
    <source>
        <dbReference type="ARBA" id="ARBA00006464"/>
    </source>
</evidence>
<dbReference type="Pfam" id="PF02397">
    <property type="entry name" value="Bac_transf"/>
    <property type="match status" value="1"/>
</dbReference>
<reference evidence="5 6" key="1">
    <citation type="journal article" date="2015" name="Microbiology (Mosc.)">
        <title>Genomics of the Weissella cibaria species with an examination of its metabolic traits.</title>
        <authorList>
            <person name="Lynch K.M."/>
            <person name="Lucid A."/>
            <person name="Arendt E.K."/>
            <person name="Sleator R.D."/>
            <person name="Lucey B."/>
            <person name="Coffey A."/>
        </authorList>
    </citation>
    <scope>NUCLEOTIDE SEQUENCE [LARGE SCALE GENOMIC DNA]</scope>
    <source>
        <strain evidence="5 6">AB3b</strain>
    </source>
</reference>
<dbReference type="Proteomes" id="UP000244870">
    <property type="component" value="Chromosome"/>
</dbReference>
<evidence type="ECO:0000259" key="3">
    <source>
        <dbReference type="Pfam" id="PF02397"/>
    </source>
</evidence>
<evidence type="ECO:0000313" key="4">
    <source>
        <dbReference type="EMBL" id="AWF96590.1"/>
    </source>
</evidence>
<evidence type="ECO:0000313" key="5">
    <source>
        <dbReference type="EMBL" id="KIU20130.1"/>
    </source>
</evidence>
<dbReference type="PROSITE" id="PS51257">
    <property type="entry name" value="PROKAR_LIPOPROTEIN"/>
    <property type="match status" value="1"/>
</dbReference>
<accession>A0A0D1LI72</accession>
<evidence type="ECO:0000313" key="6">
    <source>
        <dbReference type="Proteomes" id="UP000032289"/>
    </source>
</evidence>
<dbReference type="PANTHER" id="PTHR30576:SF10">
    <property type="entry name" value="SLL5057 PROTEIN"/>
    <property type="match status" value="1"/>
</dbReference>
<protein>
    <submittedName>
        <fullName evidence="5">EpsL protein</fullName>
        <ecNumber evidence="5">2.-.-.-</ecNumber>
    </submittedName>
</protein>
<dbReference type="PATRIC" id="fig|137591.24.peg.2219"/>
<dbReference type="Proteomes" id="UP000032289">
    <property type="component" value="Unassembled WGS sequence"/>
</dbReference>
<organism evidence="5 6">
    <name type="scientific">Weissella cibaria</name>
    <dbReference type="NCBI Taxonomy" id="137591"/>
    <lineage>
        <taxon>Bacteria</taxon>
        <taxon>Bacillati</taxon>
        <taxon>Bacillota</taxon>
        <taxon>Bacilli</taxon>
        <taxon>Lactobacillales</taxon>
        <taxon>Lactobacillaceae</taxon>
        <taxon>Weissella</taxon>
    </lineage>
</organism>
<proteinExistence type="inferred from homology"/>
<keyword evidence="2" id="KW-1133">Transmembrane helix</keyword>
<keyword evidence="2" id="KW-0472">Membrane</keyword>
<dbReference type="InterPro" id="IPR003362">
    <property type="entry name" value="Bact_transf"/>
</dbReference>
<evidence type="ECO:0000256" key="2">
    <source>
        <dbReference type="SAM" id="Phobius"/>
    </source>
</evidence>
<evidence type="ECO:0000313" key="7">
    <source>
        <dbReference type="Proteomes" id="UP000244870"/>
    </source>
</evidence>
<dbReference type="PANTHER" id="PTHR30576">
    <property type="entry name" value="COLANIC BIOSYNTHESIS UDP-GLUCOSE LIPID CARRIER TRANSFERASE"/>
    <property type="match status" value="1"/>
</dbReference>
<dbReference type="RefSeq" id="WP_043941941.1">
    <property type="nucleotide sequence ID" value="NZ_CP020928.1"/>
</dbReference>
<feature type="transmembrane region" description="Helical" evidence="2">
    <location>
        <begin position="12"/>
        <end position="33"/>
    </location>
</feature>
<feature type="domain" description="Bacterial sugar transferase" evidence="3">
    <location>
        <begin position="7"/>
        <end position="183"/>
    </location>
</feature>